<dbReference type="InterPro" id="IPR000182">
    <property type="entry name" value="GNAT_dom"/>
</dbReference>
<reference evidence="3" key="1">
    <citation type="journal article" date="2019" name="Int. J. Syst. Evol. Microbiol.">
        <title>The Global Catalogue of Microorganisms (GCM) 10K type strain sequencing project: providing services to taxonomists for standard genome sequencing and annotation.</title>
        <authorList>
            <consortium name="The Broad Institute Genomics Platform"/>
            <consortium name="The Broad Institute Genome Sequencing Center for Infectious Disease"/>
            <person name="Wu L."/>
            <person name="Ma J."/>
        </authorList>
    </citation>
    <scope>NUCLEOTIDE SEQUENCE [LARGE SCALE GENOMIC DNA]</scope>
    <source>
        <strain evidence="3">CCUG 62952</strain>
    </source>
</reference>
<name>A0ABW3CY93_9FLAO</name>
<accession>A0ABW3CY93</accession>
<keyword evidence="3" id="KW-1185">Reference proteome</keyword>
<dbReference type="SUPFAM" id="SSF55729">
    <property type="entry name" value="Acyl-CoA N-acyltransferases (Nat)"/>
    <property type="match status" value="1"/>
</dbReference>
<dbReference type="Proteomes" id="UP001596978">
    <property type="component" value="Unassembled WGS sequence"/>
</dbReference>
<dbReference type="EMBL" id="JBHTJH010000010">
    <property type="protein sequence ID" value="MFD0862658.1"/>
    <property type="molecule type" value="Genomic_DNA"/>
</dbReference>
<comment type="caution">
    <text evidence="2">The sequence shown here is derived from an EMBL/GenBank/DDBJ whole genome shotgun (WGS) entry which is preliminary data.</text>
</comment>
<dbReference type="Gene3D" id="3.40.630.30">
    <property type="match status" value="1"/>
</dbReference>
<evidence type="ECO:0000259" key="1">
    <source>
        <dbReference type="PROSITE" id="PS51186"/>
    </source>
</evidence>
<protein>
    <submittedName>
        <fullName evidence="2">GNAT family N-acetyltransferase</fullName>
        <ecNumber evidence="2">2.3.-.-</ecNumber>
    </submittedName>
</protein>
<dbReference type="GO" id="GO:0016746">
    <property type="term" value="F:acyltransferase activity"/>
    <property type="evidence" value="ECO:0007669"/>
    <property type="project" value="UniProtKB-KW"/>
</dbReference>
<evidence type="ECO:0000313" key="3">
    <source>
        <dbReference type="Proteomes" id="UP001596978"/>
    </source>
</evidence>
<dbReference type="Pfam" id="PF00583">
    <property type="entry name" value="Acetyltransf_1"/>
    <property type="match status" value="1"/>
</dbReference>
<dbReference type="PROSITE" id="PS51186">
    <property type="entry name" value="GNAT"/>
    <property type="match status" value="1"/>
</dbReference>
<dbReference type="RefSeq" id="WP_386407991.1">
    <property type="nucleotide sequence ID" value="NZ_JBHTJH010000010.1"/>
</dbReference>
<dbReference type="EC" id="2.3.-.-" evidence="2"/>
<keyword evidence="2" id="KW-0012">Acyltransferase</keyword>
<dbReference type="InterPro" id="IPR016181">
    <property type="entry name" value="Acyl_CoA_acyltransferase"/>
</dbReference>
<sequence>MFSVREIKQSDVPLIVDYWFSATDEHLIGMGVDLKKMPSKEQFATYLSQQASFPIGDKQSYCLIWEIDGRPAGHNNINKIEFDKAASMHLHLWDGTHRKKGAGTKLIKLALPFFFETYRLAKLYCEPYALNPAPNRTLERLGFTFARKYVTIPGNINFEQEVNRWELSRDHYLQLLKK</sequence>
<proteinExistence type="predicted"/>
<gene>
    <name evidence="2" type="ORF">ACFQ1M_10625</name>
</gene>
<keyword evidence="2" id="KW-0808">Transferase</keyword>
<feature type="domain" description="N-acetyltransferase" evidence="1">
    <location>
        <begin position="2"/>
        <end position="170"/>
    </location>
</feature>
<organism evidence="2 3">
    <name type="scientific">Sungkyunkwania multivorans</name>
    <dbReference type="NCBI Taxonomy" id="1173618"/>
    <lineage>
        <taxon>Bacteria</taxon>
        <taxon>Pseudomonadati</taxon>
        <taxon>Bacteroidota</taxon>
        <taxon>Flavobacteriia</taxon>
        <taxon>Flavobacteriales</taxon>
        <taxon>Flavobacteriaceae</taxon>
        <taxon>Sungkyunkwania</taxon>
    </lineage>
</organism>
<evidence type="ECO:0000313" key="2">
    <source>
        <dbReference type="EMBL" id="MFD0862658.1"/>
    </source>
</evidence>